<organism evidence="1 2">
    <name type="scientific">Ohtaekwangia kribbensis</name>
    <dbReference type="NCBI Taxonomy" id="688913"/>
    <lineage>
        <taxon>Bacteria</taxon>
        <taxon>Pseudomonadati</taxon>
        <taxon>Bacteroidota</taxon>
        <taxon>Cytophagia</taxon>
        <taxon>Cytophagales</taxon>
        <taxon>Fulvivirgaceae</taxon>
        <taxon>Ohtaekwangia</taxon>
    </lineage>
</organism>
<gene>
    <name evidence="1" type="ORF">ACFQ21_07745</name>
</gene>
<reference evidence="2" key="1">
    <citation type="journal article" date="2019" name="Int. J. Syst. Evol. Microbiol.">
        <title>The Global Catalogue of Microorganisms (GCM) 10K type strain sequencing project: providing services to taxonomists for standard genome sequencing and annotation.</title>
        <authorList>
            <consortium name="The Broad Institute Genomics Platform"/>
            <consortium name="The Broad Institute Genome Sequencing Center for Infectious Disease"/>
            <person name="Wu L."/>
            <person name="Ma J."/>
        </authorList>
    </citation>
    <scope>NUCLEOTIDE SEQUENCE [LARGE SCALE GENOMIC DNA]</scope>
    <source>
        <strain evidence="2">CCUG 58938</strain>
    </source>
</reference>
<dbReference type="EMBL" id="JBHTKA010000001">
    <property type="protein sequence ID" value="MFD0999195.1"/>
    <property type="molecule type" value="Genomic_DNA"/>
</dbReference>
<comment type="caution">
    <text evidence="1">The sequence shown here is derived from an EMBL/GenBank/DDBJ whole genome shotgun (WGS) entry which is preliminary data.</text>
</comment>
<dbReference type="InterPro" id="IPR025368">
    <property type="entry name" value="DUF4272"/>
</dbReference>
<dbReference type="RefSeq" id="WP_377577208.1">
    <property type="nucleotide sequence ID" value="NZ_JBHTKA010000001.1"/>
</dbReference>
<evidence type="ECO:0000313" key="2">
    <source>
        <dbReference type="Proteomes" id="UP001597112"/>
    </source>
</evidence>
<name>A0ABW3K1A4_9BACT</name>
<protein>
    <submittedName>
        <fullName evidence="1">DUF4272 domain-containing protein</fullName>
    </submittedName>
</protein>
<accession>A0ABW3K1A4</accession>
<proteinExistence type="predicted"/>
<evidence type="ECO:0000313" key="1">
    <source>
        <dbReference type="EMBL" id="MFD0999195.1"/>
    </source>
</evidence>
<dbReference type="Proteomes" id="UP001597112">
    <property type="component" value="Unassembled WGS sequence"/>
</dbReference>
<dbReference type="Pfam" id="PF14094">
    <property type="entry name" value="DUF4272"/>
    <property type="match status" value="1"/>
</dbReference>
<keyword evidence="2" id="KW-1185">Reference proteome</keyword>
<sequence length="407" mass="46383">MICTIYSHHLVFDRIVEIVKRTFSGAAISVGTQDEFSIADVEIKGGLFSSSKKMKVSYRQRTIPSYQLPEIDDSPLTRNLKGLYGFVSSLPARNEKIKGLFLHKIQTLNCEFSVIVEKGEIKELKSLIATFAKDFDAILFVQPNTVISRSSGQHFVDKDLRLIIDGQGNSEIDTLDVSIDSVYFDASQTELSESQKSRKERNEQILQQRNIKVNRNLPCIEDEHETVIRSPREIATRVSILAFTNLVAFGNITGDDAIAYLKQYKLWDEVTPNEKEFLADPTDARRNQETWKCECIWVLMWALNKVSDLGFPDELCSLNAIAPHDYPIGQGKDPNNFINAITSSRTKEEILDANDLYYRIDWACVDARINNQQIAEVNASVVYERHYALNWLVNYMDQAWDDVSCDT</sequence>